<evidence type="ECO:0000313" key="2">
    <source>
        <dbReference type="EMBL" id="KAK4786554.1"/>
    </source>
</evidence>
<feature type="region of interest" description="Disordered" evidence="1">
    <location>
        <begin position="478"/>
        <end position="525"/>
    </location>
</feature>
<dbReference type="EMBL" id="JAXQNO010000012">
    <property type="protein sequence ID" value="KAK4786554.1"/>
    <property type="molecule type" value="Genomic_DNA"/>
</dbReference>
<feature type="compositionally biased region" description="Pro residues" evidence="1">
    <location>
        <begin position="33"/>
        <end position="45"/>
    </location>
</feature>
<name>A0AAN7LLJ9_TRANT</name>
<evidence type="ECO:0000313" key="3">
    <source>
        <dbReference type="Proteomes" id="UP001346149"/>
    </source>
</evidence>
<dbReference type="PANTHER" id="PTHR33671">
    <property type="entry name" value="N-METHYLTRANSFERASE, PUTATIVE (DUF688)-RELATED"/>
    <property type="match status" value="1"/>
</dbReference>
<feature type="compositionally biased region" description="Acidic residues" evidence="1">
    <location>
        <begin position="142"/>
        <end position="151"/>
    </location>
</feature>
<dbReference type="AlphaFoldDB" id="A0AAN7LLJ9"/>
<comment type="caution">
    <text evidence="2">The sequence shown here is derived from an EMBL/GenBank/DDBJ whole genome shotgun (WGS) entry which is preliminary data.</text>
</comment>
<gene>
    <name evidence="2" type="ORF">SAY86_010387</name>
</gene>
<evidence type="ECO:0000256" key="1">
    <source>
        <dbReference type="SAM" id="MobiDB-lite"/>
    </source>
</evidence>
<dbReference type="Proteomes" id="UP001346149">
    <property type="component" value="Unassembled WGS sequence"/>
</dbReference>
<dbReference type="PANTHER" id="PTHR33671:SF2">
    <property type="entry name" value="N-METHYLTRANSFERASE, PUTATIVE (DUF688)-RELATED"/>
    <property type="match status" value="1"/>
</dbReference>
<keyword evidence="3" id="KW-1185">Reference proteome</keyword>
<feature type="region of interest" description="Disordered" evidence="1">
    <location>
        <begin position="298"/>
        <end position="335"/>
    </location>
</feature>
<reference evidence="2 3" key="1">
    <citation type="journal article" date="2023" name="Hortic Res">
        <title>Pangenome of water caltrop reveals structural variations and asymmetric subgenome divergence after allopolyploidization.</title>
        <authorList>
            <person name="Zhang X."/>
            <person name="Chen Y."/>
            <person name="Wang L."/>
            <person name="Yuan Y."/>
            <person name="Fang M."/>
            <person name="Shi L."/>
            <person name="Lu R."/>
            <person name="Comes H.P."/>
            <person name="Ma Y."/>
            <person name="Chen Y."/>
            <person name="Huang G."/>
            <person name="Zhou Y."/>
            <person name="Zheng Z."/>
            <person name="Qiu Y."/>
        </authorList>
    </citation>
    <scope>NUCLEOTIDE SEQUENCE [LARGE SCALE GENOMIC DNA]</scope>
    <source>
        <strain evidence="2">F231</strain>
    </source>
</reference>
<organism evidence="2 3">
    <name type="scientific">Trapa natans</name>
    <name type="common">Water chestnut</name>
    <dbReference type="NCBI Taxonomy" id="22666"/>
    <lineage>
        <taxon>Eukaryota</taxon>
        <taxon>Viridiplantae</taxon>
        <taxon>Streptophyta</taxon>
        <taxon>Embryophyta</taxon>
        <taxon>Tracheophyta</taxon>
        <taxon>Spermatophyta</taxon>
        <taxon>Magnoliopsida</taxon>
        <taxon>eudicotyledons</taxon>
        <taxon>Gunneridae</taxon>
        <taxon>Pentapetalae</taxon>
        <taxon>rosids</taxon>
        <taxon>malvids</taxon>
        <taxon>Myrtales</taxon>
        <taxon>Lythraceae</taxon>
        <taxon>Trapa</taxon>
    </lineage>
</organism>
<sequence>MDRRLDFNQPFLSVRRFAPSEPPTEPVIKPGVKPDPFPPKVPPRLPSYRSELKSGPLRKPGTVPFTWEQSPGRPKSEGPRQDWSHLQQPPEAPKLHPSRTPDWPLEAPAVTSDGILKPDLKQGEPIRVGEDSSKEIQSPENALEEDDDDAYYDAPDKLGRSESFFYNCSNSGLSGLDGPDIGQIGGTFARGQLVQDFMMDRFLPAAKAMASEMPPHSHAPKKQRPPPPAATGDQPRFRLKKAANGNNGHHPLLRYNSSFLSRYMMQAEHVDEDNEPEEGSSLKLCGLLPRFMMKSSVCTEDHEQDSVNRNVDNPDRKRESPKRNRSNRPILQEGRQQNVCTSFRDLLAIEGHEWRSSSGSGGPVVERTLYVDSVRTTEKLLSSLTGSISGPPSYRGIDFDANTGIIHGMAKGADFSVESLPRDIKEISIVDGSGEPVKDVRISSTSGDGRSIGAKLSSSSSDSGLRSINLEIPVEEKDISSRWPTDGKINKEEDEPPMRHSNHQNDHPPLPPTDGSAFHIPPLRPKTPAESWLIRTLPSISTRKSLTRFSPSSHEVEKFQMAPRSPAVDRRCETIVRMPRPSTEMLTTVPES</sequence>
<feature type="region of interest" description="Disordered" evidence="1">
    <location>
        <begin position="16"/>
        <end position="156"/>
    </location>
</feature>
<feature type="region of interest" description="Disordered" evidence="1">
    <location>
        <begin position="210"/>
        <end position="235"/>
    </location>
</feature>
<protein>
    <submittedName>
        <fullName evidence="2">Uncharacterized protein</fullName>
    </submittedName>
</protein>
<feature type="region of interest" description="Disordered" evidence="1">
    <location>
        <begin position="438"/>
        <end position="464"/>
    </location>
</feature>
<feature type="compositionally biased region" description="Low complexity" evidence="1">
    <location>
        <begin position="451"/>
        <end position="464"/>
    </location>
</feature>
<feature type="region of interest" description="Disordered" evidence="1">
    <location>
        <begin position="548"/>
        <end position="567"/>
    </location>
</feature>
<accession>A0AAN7LLJ9</accession>
<feature type="compositionally biased region" description="Basic and acidic residues" evidence="1">
    <location>
        <begin position="299"/>
        <end position="322"/>
    </location>
</feature>
<proteinExistence type="predicted"/>
<dbReference type="Pfam" id="PF05097">
    <property type="entry name" value="DUF688"/>
    <property type="match status" value="1"/>
</dbReference>
<feature type="compositionally biased region" description="Basic and acidic residues" evidence="1">
    <location>
        <begin position="116"/>
        <end position="134"/>
    </location>
</feature>
<dbReference type="InterPro" id="IPR007789">
    <property type="entry name" value="DUF688"/>
</dbReference>
<feature type="compositionally biased region" description="Basic and acidic residues" evidence="1">
    <location>
        <begin position="74"/>
        <end position="83"/>
    </location>
</feature>